<dbReference type="GO" id="GO:0008270">
    <property type="term" value="F:zinc ion binding"/>
    <property type="evidence" value="ECO:0007669"/>
    <property type="project" value="InterPro"/>
</dbReference>
<name>A0AAD8T8E8_LOLMU</name>
<evidence type="ECO:0000256" key="1">
    <source>
        <dbReference type="SAM" id="MobiDB-lite"/>
    </source>
</evidence>
<dbReference type="EMBL" id="JAUUTY010000002">
    <property type="protein sequence ID" value="KAK1677159.1"/>
    <property type="molecule type" value="Genomic_DNA"/>
</dbReference>
<dbReference type="AlphaFoldDB" id="A0AAD8T8E8"/>
<protein>
    <recommendedName>
        <fullName evidence="4">CCHC-type domain-containing protein</fullName>
    </recommendedName>
</protein>
<accession>A0AAD8T8E8</accession>
<dbReference type="InterPro" id="IPR036875">
    <property type="entry name" value="Znf_CCHC_sf"/>
</dbReference>
<dbReference type="Proteomes" id="UP001231189">
    <property type="component" value="Unassembled WGS sequence"/>
</dbReference>
<dbReference type="GO" id="GO:0003676">
    <property type="term" value="F:nucleic acid binding"/>
    <property type="evidence" value="ECO:0007669"/>
    <property type="project" value="InterPro"/>
</dbReference>
<feature type="region of interest" description="Disordered" evidence="1">
    <location>
        <begin position="261"/>
        <end position="306"/>
    </location>
</feature>
<dbReference type="PANTHER" id="PTHR35317:SF38">
    <property type="entry name" value="RNA-DIRECTED DNA POLYMERASE"/>
    <property type="match status" value="1"/>
</dbReference>
<reference evidence="2" key="1">
    <citation type="submission" date="2023-07" db="EMBL/GenBank/DDBJ databases">
        <title>A chromosome-level genome assembly of Lolium multiflorum.</title>
        <authorList>
            <person name="Chen Y."/>
            <person name="Copetti D."/>
            <person name="Kolliker R."/>
            <person name="Studer B."/>
        </authorList>
    </citation>
    <scope>NUCLEOTIDE SEQUENCE</scope>
    <source>
        <strain evidence="2">02402/16</strain>
        <tissue evidence="2">Leaf</tissue>
    </source>
</reference>
<feature type="compositionally biased region" description="Low complexity" evidence="1">
    <location>
        <begin position="30"/>
        <end position="42"/>
    </location>
</feature>
<dbReference type="PANTHER" id="PTHR35317">
    <property type="entry name" value="OS04G0629600 PROTEIN"/>
    <property type="match status" value="1"/>
</dbReference>
<feature type="region of interest" description="Disordered" evidence="1">
    <location>
        <begin position="1"/>
        <end position="56"/>
    </location>
</feature>
<gene>
    <name evidence="2" type="ORF">QYE76_038007</name>
</gene>
<comment type="caution">
    <text evidence="2">The sequence shown here is derived from an EMBL/GenBank/DDBJ whole genome shotgun (WGS) entry which is preliminary data.</text>
</comment>
<dbReference type="SUPFAM" id="SSF57756">
    <property type="entry name" value="Retrovirus zinc finger-like domains"/>
    <property type="match status" value="1"/>
</dbReference>
<dbReference type="Pfam" id="PF14223">
    <property type="entry name" value="Retrotran_gag_2"/>
    <property type="match status" value="1"/>
</dbReference>
<evidence type="ECO:0000313" key="2">
    <source>
        <dbReference type="EMBL" id="KAK1677159.1"/>
    </source>
</evidence>
<evidence type="ECO:0008006" key="4">
    <source>
        <dbReference type="Google" id="ProtNLM"/>
    </source>
</evidence>
<keyword evidence="3" id="KW-1185">Reference proteome</keyword>
<organism evidence="2 3">
    <name type="scientific">Lolium multiflorum</name>
    <name type="common">Italian ryegrass</name>
    <name type="synonym">Lolium perenne subsp. multiflorum</name>
    <dbReference type="NCBI Taxonomy" id="4521"/>
    <lineage>
        <taxon>Eukaryota</taxon>
        <taxon>Viridiplantae</taxon>
        <taxon>Streptophyta</taxon>
        <taxon>Embryophyta</taxon>
        <taxon>Tracheophyta</taxon>
        <taxon>Spermatophyta</taxon>
        <taxon>Magnoliopsida</taxon>
        <taxon>Liliopsida</taxon>
        <taxon>Poales</taxon>
        <taxon>Poaceae</taxon>
        <taxon>BOP clade</taxon>
        <taxon>Pooideae</taxon>
        <taxon>Poodae</taxon>
        <taxon>Poeae</taxon>
        <taxon>Poeae Chloroplast Group 2 (Poeae type)</taxon>
        <taxon>Loliodinae</taxon>
        <taxon>Loliinae</taxon>
        <taxon>Lolium</taxon>
    </lineage>
</organism>
<evidence type="ECO:0000313" key="3">
    <source>
        <dbReference type="Proteomes" id="UP001231189"/>
    </source>
</evidence>
<feature type="compositionally biased region" description="Basic and acidic residues" evidence="1">
    <location>
        <begin position="9"/>
        <end position="21"/>
    </location>
</feature>
<sequence>MVGSKPPPPKRDASAGKKKPTDATVSGSKSPTRSAARSPSRSPARRGRSQHHGRELVVREKVAREVTGSQWPTLTRTNYADWAVLMRVQLQVHGLWDSMNEDECEEHEDRAALSALLRAVPPELVRTLAAKDNAKAAWDMLRTMRVGAERVRDAKAQTCRRGYDRLTFKEGENVEEFAMHFTTILADLEILGDLEDKRKADRKFLCVPPHKYRQMASSIESLLDLKQRSVEELCGRLLGVEENDALDSEGGSEQLLLTEEEWRSRQKQRATHDAGGRSSGGENHQGRNRGKGRDDRRPARDAGGAKRDDVCRYCGNKSHWGRDCRKKDHEEEAHLAKEDDDADPAMLLVPVVEQSCAFFVELC</sequence>
<feature type="compositionally biased region" description="Basic and acidic residues" evidence="1">
    <location>
        <begin position="261"/>
        <end position="275"/>
    </location>
</feature>
<feature type="compositionally biased region" description="Basic and acidic residues" evidence="1">
    <location>
        <begin position="291"/>
        <end position="306"/>
    </location>
</feature>
<proteinExistence type="predicted"/>